<dbReference type="Pfam" id="PF05795">
    <property type="entry name" value="Plasmodium_Vir"/>
    <property type="match status" value="2"/>
</dbReference>
<reference evidence="3" key="1">
    <citation type="submission" date="2016-05" db="EMBL/GenBank/DDBJ databases">
        <authorList>
            <person name="Naeem Raeece"/>
        </authorList>
    </citation>
    <scope>NUCLEOTIDE SEQUENCE [LARGE SCALE GENOMIC DNA]</scope>
</reference>
<feature type="transmembrane region" description="Helical" evidence="1">
    <location>
        <begin position="266"/>
        <end position="285"/>
    </location>
</feature>
<accession>A0A1A8XBC9</accession>
<dbReference type="EMBL" id="FLQV01002332">
    <property type="protein sequence ID" value="SBT01162.1"/>
    <property type="molecule type" value="Genomic_DNA"/>
</dbReference>
<evidence type="ECO:0000256" key="1">
    <source>
        <dbReference type="SAM" id="Phobius"/>
    </source>
</evidence>
<gene>
    <name evidence="2" type="ORF">POVCU1_064970</name>
</gene>
<keyword evidence="1" id="KW-0472">Membrane</keyword>
<evidence type="ECO:0000313" key="2">
    <source>
        <dbReference type="EMBL" id="SBT01162.1"/>
    </source>
</evidence>
<dbReference type="InterPro" id="IPR008780">
    <property type="entry name" value="Plasmodium_Vir"/>
</dbReference>
<dbReference type="Proteomes" id="UP000078546">
    <property type="component" value="Unassembled WGS sequence"/>
</dbReference>
<keyword evidence="1" id="KW-1133">Transmembrane helix</keyword>
<dbReference type="AlphaFoldDB" id="A0A1A8XBC9"/>
<keyword evidence="1" id="KW-0812">Transmembrane</keyword>
<proteinExistence type="predicted"/>
<sequence length="345" mass="41009">MENRANVLKNKLKPFKFDIFLNNPVTLCPNCTLCDKVSQNKKNEPWFKSFCYQFVRNLETAEITNSTLSEDQKESRCRSLMYWMYDKVKNLYEISTINNKENLIAELLDVWKKFNDTSSQNAFYSRCNIPESSEFKNLGEMKRKKIMSDYCENYSEFKNILKRYATYPNCHIYYDYFRDSLNNYKETVKECNKNDFFIYNCSHLCDDSDPEDLLNKGNCRTIEISNEKNDYVKKDQCESFMKPAPVLSCETNVVKISEFTFSDNRAIILLLFSLWGLFLTFLFLYKMTPFASWIRNKLGKKKIIRDSFNEKNDDETLDADYESLDRNIQNTDYNITYNSDWNSSL</sequence>
<name>A0A1A8XBC9_PLAOA</name>
<protein>
    <submittedName>
        <fullName evidence="2">PIR Superfamily Protein</fullName>
    </submittedName>
</protein>
<organism evidence="2 3">
    <name type="scientific">Plasmodium ovale curtisi</name>
    <dbReference type="NCBI Taxonomy" id="864141"/>
    <lineage>
        <taxon>Eukaryota</taxon>
        <taxon>Sar</taxon>
        <taxon>Alveolata</taxon>
        <taxon>Apicomplexa</taxon>
        <taxon>Aconoidasida</taxon>
        <taxon>Haemosporida</taxon>
        <taxon>Plasmodiidae</taxon>
        <taxon>Plasmodium</taxon>
        <taxon>Plasmodium (Plasmodium)</taxon>
    </lineage>
</organism>
<evidence type="ECO:0000313" key="3">
    <source>
        <dbReference type="Proteomes" id="UP000078546"/>
    </source>
</evidence>